<comment type="subcellular location">
    <subcellularLocation>
        <location evidence="1">Nucleus</location>
    </subcellularLocation>
</comment>
<dbReference type="EMBL" id="CANHGI010000003">
    <property type="protein sequence ID" value="CAI5446159.1"/>
    <property type="molecule type" value="Genomic_DNA"/>
</dbReference>
<evidence type="ECO:0000313" key="13">
    <source>
        <dbReference type="EMBL" id="CAI5446159.1"/>
    </source>
</evidence>
<dbReference type="Gene3D" id="2.40.290.10">
    <property type="match status" value="1"/>
</dbReference>
<evidence type="ECO:0000256" key="5">
    <source>
        <dbReference type="ARBA" id="ARBA00022806"/>
    </source>
</evidence>
<dbReference type="InterPro" id="IPR006164">
    <property type="entry name" value="DNA_bd_Ku70/Ku80"/>
</dbReference>
<dbReference type="InterPro" id="IPR016194">
    <property type="entry name" value="SPOC-like_C_dom_sf"/>
</dbReference>
<sequence>MPPKSKQYGVTVVLVDVGANIAEDIEKSRTTADWIFSRKLFSNSEEKLAVAAFNSSITQNSMNLKNVQLKFINNELEVNKNYGDIYNGVSVAIDMIETHERDHDGFVNDRTIVVITNSNTEYLKQEKIDLLAEKLAGIDIIIIGQENTQENPLTKFIEEVNAQVYTYDFMLKNVSVFMPKITDTRNMYKQFEIAPDIRLPLAFTTKSAKSTSSGLKFSLVDDYGSNVVRVSQLNVQNENGETQTFAQLPKAVFEKNCEEETSFIVETETSDEIPKDEVCSGYFFGKTLIFFDDDEIKSQYNNHNFNDGEKGGCLKLIQFTKKENIDPSFFLGDKSYTVMPSVSKTTSGNNLNTTRCTLALIESMFELEVVAICRYAYSVSSHLQLMALIPHFDEENEVAFLRAVRLPFVDDMRCLKFPTFEKSSHDMMFLTDSDETKPTVAHLSAIDDLIDLMQFDETTVNTFTTGQMPDPQLQLQCHFLRDKILKPDISTKQHLENAMEKVDEFMKPINNLVEANGGLFKRLSEEFNLNRVVKEKRQRIELDKQDMQNLIDEYKNKKNTEKEKKTGGNKKEDLESKFEKDATNSAIEACKGAIKTIGAMCLIPDKMSREQCFEVIHTQILEIRQLCIKYNIFETFNEFLLKLREEEDYEEFRDFLAENKLCFPISQKDLKLANLSENEAIEFWDE</sequence>
<keyword evidence="14" id="KW-1185">Reference proteome</keyword>
<protein>
    <recommendedName>
        <fullName evidence="12">Ku domain-containing protein</fullName>
    </recommendedName>
</protein>
<keyword evidence="3" id="KW-0227">DNA damage</keyword>
<keyword evidence="8" id="KW-0233">DNA recombination</keyword>
<evidence type="ECO:0000256" key="6">
    <source>
        <dbReference type="ARBA" id="ARBA00022840"/>
    </source>
</evidence>
<comment type="caution">
    <text evidence="13">The sequence shown here is derived from an EMBL/GenBank/DDBJ whole genome shotgun (WGS) entry which is preliminary data.</text>
</comment>
<dbReference type="GO" id="GO:0006303">
    <property type="term" value="P:double-strand break repair via nonhomologous end joining"/>
    <property type="evidence" value="ECO:0007669"/>
    <property type="project" value="InterPro"/>
</dbReference>
<dbReference type="GO" id="GO:0006310">
    <property type="term" value="P:DNA recombination"/>
    <property type="evidence" value="ECO:0007669"/>
    <property type="project" value="UniProtKB-KW"/>
</dbReference>
<dbReference type="GO" id="GO:0000723">
    <property type="term" value="P:telomere maintenance"/>
    <property type="evidence" value="ECO:0007669"/>
    <property type="project" value="TreeGrafter"/>
</dbReference>
<dbReference type="Gene3D" id="3.40.50.410">
    <property type="entry name" value="von Willebrand factor, type A domain"/>
    <property type="match status" value="1"/>
</dbReference>
<gene>
    <name evidence="13" type="ORF">CAMP_LOCUS8796</name>
</gene>
<feature type="coiled-coil region" evidence="11">
    <location>
        <begin position="533"/>
        <end position="577"/>
    </location>
</feature>
<evidence type="ECO:0000256" key="7">
    <source>
        <dbReference type="ARBA" id="ARBA00023125"/>
    </source>
</evidence>
<dbReference type="GO" id="GO:0003690">
    <property type="term" value="F:double-stranded DNA binding"/>
    <property type="evidence" value="ECO:0007669"/>
    <property type="project" value="TreeGrafter"/>
</dbReference>
<dbReference type="GO" id="GO:0004386">
    <property type="term" value="F:helicase activity"/>
    <property type="evidence" value="ECO:0007669"/>
    <property type="project" value="UniProtKB-KW"/>
</dbReference>
<keyword evidence="9" id="KW-0234">DNA repair</keyword>
<evidence type="ECO:0000256" key="4">
    <source>
        <dbReference type="ARBA" id="ARBA00022801"/>
    </source>
</evidence>
<evidence type="ECO:0000256" key="2">
    <source>
        <dbReference type="ARBA" id="ARBA00022741"/>
    </source>
</evidence>
<evidence type="ECO:0000313" key="14">
    <source>
        <dbReference type="Proteomes" id="UP001152747"/>
    </source>
</evidence>
<keyword evidence="6" id="KW-0067">ATP-binding</keyword>
<evidence type="ECO:0000256" key="10">
    <source>
        <dbReference type="ARBA" id="ARBA00023242"/>
    </source>
</evidence>
<keyword evidence="7" id="KW-0238">DNA-binding</keyword>
<keyword evidence="4" id="KW-0378">Hydrolase</keyword>
<dbReference type="InterPro" id="IPR036494">
    <property type="entry name" value="Ku_C_sf"/>
</dbReference>
<dbReference type="GO" id="GO:0005524">
    <property type="term" value="F:ATP binding"/>
    <property type="evidence" value="ECO:0007669"/>
    <property type="project" value="UniProtKB-KW"/>
</dbReference>
<dbReference type="SMART" id="SM00559">
    <property type="entry name" value="Ku78"/>
    <property type="match status" value="1"/>
</dbReference>
<dbReference type="SUPFAM" id="SSF101420">
    <property type="entry name" value="C-terminal domain of Ku80"/>
    <property type="match status" value="1"/>
</dbReference>
<accession>A0A9P1IIN1</accession>
<evidence type="ECO:0000259" key="12">
    <source>
        <dbReference type="SMART" id="SM00559"/>
    </source>
</evidence>
<evidence type="ECO:0000256" key="3">
    <source>
        <dbReference type="ARBA" id="ARBA00022763"/>
    </source>
</evidence>
<dbReference type="InterPro" id="IPR036465">
    <property type="entry name" value="vWFA_dom_sf"/>
</dbReference>
<keyword evidence="11" id="KW-0175">Coiled coil</keyword>
<dbReference type="Proteomes" id="UP001152747">
    <property type="component" value="Unassembled WGS sequence"/>
</dbReference>
<dbReference type="Gene3D" id="1.10.1600.10">
    <property type="match status" value="1"/>
</dbReference>
<proteinExistence type="predicted"/>
<keyword evidence="2" id="KW-0547">Nucleotide-binding</keyword>
<dbReference type="Pfam" id="PF02735">
    <property type="entry name" value="Ku"/>
    <property type="match status" value="1"/>
</dbReference>
<keyword evidence="5" id="KW-0347">Helicase</keyword>
<dbReference type="OrthoDB" id="30826at2759"/>
<feature type="domain" description="Ku" evidence="12">
    <location>
        <begin position="270"/>
        <end position="423"/>
    </location>
</feature>
<evidence type="ECO:0000256" key="8">
    <source>
        <dbReference type="ARBA" id="ARBA00023172"/>
    </source>
</evidence>
<dbReference type="AlphaFoldDB" id="A0A9P1IIN1"/>
<dbReference type="GO" id="GO:0042162">
    <property type="term" value="F:telomeric DNA binding"/>
    <property type="evidence" value="ECO:0007669"/>
    <property type="project" value="TreeGrafter"/>
</dbReference>
<dbReference type="PANTHER" id="PTHR12604">
    <property type="entry name" value="KU AUTOANTIGEN DNA HELICASE"/>
    <property type="match status" value="1"/>
</dbReference>
<evidence type="ECO:0000256" key="1">
    <source>
        <dbReference type="ARBA" id="ARBA00004123"/>
    </source>
</evidence>
<organism evidence="13 14">
    <name type="scientific">Caenorhabditis angaria</name>
    <dbReference type="NCBI Taxonomy" id="860376"/>
    <lineage>
        <taxon>Eukaryota</taxon>
        <taxon>Metazoa</taxon>
        <taxon>Ecdysozoa</taxon>
        <taxon>Nematoda</taxon>
        <taxon>Chromadorea</taxon>
        <taxon>Rhabditida</taxon>
        <taxon>Rhabditina</taxon>
        <taxon>Rhabditomorpha</taxon>
        <taxon>Rhabditoidea</taxon>
        <taxon>Rhabditidae</taxon>
        <taxon>Peloderinae</taxon>
        <taxon>Caenorhabditis</taxon>
    </lineage>
</organism>
<keyword evidence="10" id="KW-0539">Nucleus</keyword>
<evidence type="ECO:0000256" key="9">
    <source>
        <dbReference type="ARBA" id="ARBA00023204"/>
    </source>
</evidence>
<dbReference type="GO" id="GO:0043564">
    <property type="term" value="C:Ku70:Ku80 complex"/>
    <property type="evidence" value="ECO:0007669"/>
    <property type="project" value="TreeGrafter"/>
</dbReference>
<name>A0A9P1IIN1_9PELO</name>
<evidence type="ECO:0000256" key="11">
    <source>
        <dbReference type="SAM" id="Coils"/>
    </source>
</evidence>
<dbReference type="PANTHER" id="PTHR12604:SF4">
    <property type="entry name" value="X-RAY REPAIR CROSS-COMPLEMENTING PROTEIN 5"/>
    <property type="match status" value="1"/>
</dbReference>
<reference evidence="13" key="1">
    <citation type="submission" date="2022-11" db="EMBL/GenBank/DDBJ databases">
        <authorList>
            <person name="Kikuchi T."/>
        </authorList>
    </citation>
    <scope>NUCLEOTIDE SEQUENCE</scope>
    <source>
        <strain evidence="13">PS1010</strain>
    </source>
</reference>
<dbReference type="SUPFAM" id="SSF53300">
    <property type="entry name" value="vWA-like"/>
    <property type="match status" value="1"/>
</dbReference>
<dbReference type="GO" id="GO:0016787">
    <property type="term" value="F:hydrolase activity"/>
    <property type="evidence" value="ECO:0007669"/>
    <property type="project" value="UniProtKB-KW"/>
</dbReference>
<dbReference type="SUPFAM" id="SSF100939">
    <property type="entry name" value="SPOC domain-like"/>
    <property type="match status" value="1"/>
</dbReference>